<dbReference type="HAMAP" id="MF_00652">
    <property type="entry name" value="UPF0246"/>
    <property type="match status" value="1"/>
</dbReference>
<dbReference type="GO" id="GO:0005829">
    <property type="term" value="C:cytosol"/>
    <property type="evidence" value="ECO:0007669"/>
    <property type="project" value="TreeGrafter"/>
</dbReference>
<sequence length="249" mass="29006">MKIVISPAKKMVTDDEFDCSSQPPFLAESQRLLDWLQSLSYQEIKSVWRCSDKLAQLNYRNLMSLELNQPPLTPAIMSYNGIQFQAMGPQLFTAAALERSRHDLYILSGFYGILRALDGIKPYRLEMQAKIKLDEYRNLYDFWGDKLYRELFRSHDMVINLASKEYAKAVEKYLQPTDKWVTCLFKEYRDGKLRQFATAAKRARGNMVRFIVENKINQVADLKKFSVEGYCFSAELSTLTELVFVKNKL</sequence>
<proteinExistence type="inferred from homology"/>
<gene>
    <name evidence="2" type="ORF">FC89_GL001429</name>
</gene>
<name>A0A0R1VJH5_9LACO</name>
<organism evidence="2 3">
    <name type="scientific">Liquorilactobacillus ghanensis DSM 18630</name>
    <dbReference type="NCBI Taxonomy" id="1423750"/>
    <lineage>
        <taxon>Bacteria</taxon>
        <taxon>Bacillati</taxon>
        <taxon>Bacillota</taxon>
        <taxon>Bacilli</taxon>
        <taxon>Lactobacillales</taxon>
        <taxon>Lactobacillaceae</taxon>
        <taxon>Liquorilactobacillus</taxon>
    </lineage>
</organism>
<dbReference type="Pfam" id="PF03883">
    <property type="entry name" value="H2O2_YaaD"/>
    <property type="match status" value="1"/>
</dbReference>
<dbReference type="InterPro" id="IPR005583">
    <property type="entry name" value="YaaA"/>
</dbReference>
<comment type="similarity">
    <text evidence="1">Belongs to the UPF0246 family.</text>
</comment>
<evidence type="ECO:0000313" key="2">
    <source>
        <dbReference type="EMBL" id="KRM05722.1"/>
    </source>
</evidence>
<comment type="caution">
    <text evidence="2">The sequence shown here is derived from an EMBL/GenBank/DDBJ whole genome shotgun (WGS) entry which is preliminary data.</text>
</comment>
<dbReference type="GeneID" id="98319434"/>
<dbReference type="EMBL" id="AZGB01000018">
    <property type="protein sequence ID" value="KRM05722.1"/>
    <property type="molecule type" value="Genomic_DNA"/>
</dbReference>
<dbReference type="PANTHER" id="PTHR30283">
    <property type="entry name" value="PEROXIDE STRESS RESPONSE PROTEIN YAAA"/>
    <property type="match status" value="1"/>
</dbReference>
<accession>A0A0R1VJH5</accession>
<dbReference type="NCBIfam" id="NF002543">
    <property type="entry name" value="PRK02101.1-4"/>
    <property type="match status" value="1"/>
</dbReference>
<dbReference type="OrthoDB" id="9777133at2"/>
<evidence type="ECO:0000313" key="3">
    <source>
        <dbReference type="Proteomes" id="UP000051451"/>
    </source>
</evidence>
<dbReference type="RefSeq" id="WP_057872157.1">
    <property type="nucleotide sequence ID" value="NZ_AZGB01000018.1"/>
</dbReference>
<dbReference type="STRING" id="1423750.FC89_GL001429"/>
<dbReference type="GO" id="GO:0033194">
    <property type="term" value="P:response to hydroperoxide"/>
    <property type="evidence" value="ECO:0007669"/>
    <property type="project" value="TreeGrafter"/>
</dbReference>
<evidence type="ECO:0000256" key="1">
    <source>
        <dbReference type="HAMAP-Rule" id="MF_00652"/>
    </source>
</evidence>
<dbReference type="Proteomes" id="UP000051451">
    <property type="component" value="Unassembled WGS sequence"/>
</dbReference>
<keyword evidence="3" id="KW-1185">Reference proteome</keyword>
<dbReference type="AlphaFoldDB" id="A0A0R1VJH5"/>
<dbReference type="PATRIC" id="fig|1423750.3.peg.1464"/>
<dbReference type="PANTHER" id="PTHR30283:SF4">
    <property type="entry name" value="PEROXIDE STRESS RESISTANCE PROTEIN YAAA"/>
    <property type="match status" value="1"/>
</dbReference>
<reference evidence="2 3" key="1">
    <citation type="journal article" date="2015" name="Genome Announc.">
        <title>Expanding the biotechnology potential of lactobacilli through comparative genomics of 213 strains and associated genera.</title>
        <authorList>
            <person name="Sun Z."/>
            <person name="Harris H.M."/>
            <person name="McCann A."/>
            <person name="Guo C."/>
            <person name="Argimon S."/>
            <person name="Zhang W."/>
            <person name="Yang X."/>
            <person name="Jeffery I.B."/>
            <person name="Cooney J.C."/>
            <person name="Kagawa T.F."/>
            <person name="Liu W."/>
            <person name="Song Y."/>
            <person name="Salvetti E."/>
            <person name="Wrobel A."/>
            <person name="Rasinkangas P."/>
            <person name="Parkhill J."/>
            <person name="Rea M.C."/>
            <person name="O'Sullivan O."/>
            <person name="Ritari J."/>
            <person name="Douillard F.P."/>
            <person name="Paul Ross R."/>
            <person name="Yang R."/>
            <person name="Briner A.E."/>
            <person name="Felis G.E."/>
            <person name="de Vos W.M."/>
            <person name="Barrangou R."/>
            <person name="Klaenhammer T.R."/>
            <person name="Caufield P.W."/>
            <person name="Cui Y."/>
            <person name="Zhang H."/>
            <person name="O'Toole P.W."/>
        </authorList>
    </citation>
    <scope>NUCLEOTIDE SEQUENCE [LARGE SCALE GENOMIC DNA]</scope>
    <source>
        <strain evidence="2 3">DSM 18630</strain>
    </source>
</reference>
<protein>
    <recommendedName>
        <fullName evidence="1">UPF0246 protein FC89_GL001429</fullName>
    </recommendedName>
</protein>